<proteinExistence type="predicted"/>
<organism evidence="2 3">
    <name type="scientific">Gemmata massiliana</name>
    <dbReference type="NCBI Taxonomy" id="1210884"/>
    <lineage>
        <taxon>Bacteria</taxon>
        <taxon>Pseudomonadati</taxon>
        <taxon>Planctomycetota</taxon>
        <taxon>Planctomycetia</taxon>
        <taxon>Gemmatales</taxon>
        <taxon>Gemmataceae</taxon>
        <taxon>Gemmata</taxon>
    </lineage>
</organism>
<dbReference type="EMBL" id="LR593886">
    <property type="protein sequence ID" value="VTR92025.1"/>
    <property type="molecule type" value="Genomic_DNA"/>
</dbReference>
<dbReference type="AlphaFoldDB" id="A0A6P2CV47"/>
<evidence type="ECO:0000259" key="1">
    <source>
        <dbReference type="Pfam" id="PF12770"/>
    </source>
</evidence>
<evidence type="ECO:0000313" key="3">
    <source>
        <dbReference type="Proteomes" id="UP000464178"/>
    </source>
</evidence>
<feature type="domain" description="CHAT" evidence="1">
    <location>
        <begin position="100"/>
        <end position="326"/>
    </location>
</feature>
<dbReference type="KEGG" id="gms:SOIL9_56890"/>
<gene>
    <name evidence="2" type="ORF">SOIL9_56890</name>
</gene>
<dbReference type="RefSeq" id="WP_162666947.1">
    <property type="nucleotide sequence ID" value="NZ_LR593886.1"/>
</dbReference>
<reference evidence="2 3" key="1">
    <citation type="submission" date="2019-05" db="EMBL/GenBank/DDBJ databases">
        <authorList>
            <consortium name="Science for Life Laboratories"/>
        </authorList>
    </citation>
    <scope>NUCLEOTIDE SEQUENCE [LARGE SCALE GENOMIC DNA]</scope>
    <source>
        <strain evidence="2">Soil9</strain>
    </source>
</reference>
<keyword evidence="3" id="KW-1185">Reference proteome</keyword>
<evidence type="ECO:0000313" key="2">
    <source>
        <dbReference type="EMBL" id="VTR92025.1"/>
    </source>
</evidence>
<dbReference type="InterPro" id="IPR024983">
    <property type="entry name" value="CHAT_dom"/>
</dbReference>
<accession>A0A6P2CV47</accession>
<dbReference type="Pfam" id="PF12770">
    <property type="entry name" value="CHAT"/>
    <property type="match status" value="1"/>
</dbReference>
<protein>
    <recommendedName>
        <fullName evidence="1">CHAT domain-containing protein</fullName>
    </recommendedName>
</protein>
<name>A0A6P2CV47_9BACT</name>
<dbReference type="Proteomes" id="UP000464178">
    <property type="component" value="Chromosome"/>
</dbReference>
<sequence length="355" mass="39357">MAVDTRPVPVLTVDAQKVSSGSYRLSVQLHEDDEDGSVSWFGTTGPVADPLCYFAEFFDIVNRTNDKKQVLGKITIKGATMFAQLLPAEIQDPLVNLAAKGGPLVIATNDPWIPWEFLLIQNGHDKFLCEMCDLTRRYGNRRQPRKLHLRHLGLIVPSDSKLTTAEAEKAALRKLCAGERVVTAVPAVRAAVEDAFRNPKQLCDWWHFAGHGRLTSEKQRGVAIVLEGEDLFTDEELNLEVNCNCGLRRPLVFWNACRSGTLTETLTGVGGWAHGFINRAQATAFVGTLWNVFDEGAHLFATAFYEHLIRNRRPIGQAVREARKVVKDAGDPSWLGYTVYANPHAAVVPLPTNES</sequence>